<evidence type="ECO:0000313" key="4">
    <source>
        <dbReference type="Proteomes" id="UP000288178"/>
    </source>
</evidence>
<dbReference type="Gene3D" id="3.10.129.10">
    <property type="entry name" value="Hotdog Thioesterase"/>
    <property type="match status" value="1"/>
</dbReference>
<evidence type="ECO:0000256" key="1">
    <source>
        <dbReference type="ARBA" id="ARBA00005953"/>
    </source>
</evidence>
<organism evidence="3 4">
    <name type="scientific">Rubrivivax albus</name>
    <dbReference type="NCBI Taxonomy" id="2499835"/>
    <lineage>
        <taxon>Bacteria</taxon>
        <taxon>Pseudomonadati</taxon>
        <taxon>Pseudomonadota</taxon>
        <taxon>Betaproteobacteria</taxon>
        <taxon>Burkholderiales</taxon>
        <taxon>Sphaerotilaceae</taxon>
        <taxon>Rubrivivax</taxon>
    </lineage>
</organism>
<keyword evidence="2" id="KW-0378">Hydrolase</keyword>
<sequence length="147" mass="16423">MSDHTPPATRDAFAHFTAIDTRWSDNDAYRHVNNVVYYGFFDTAVNRLLIEAGALDLEQSPAVGLVVETQCRYFAPISFPDRVHVGLRVAKLGRSSIRYELGVFRNDEPSASAEGHFVHVYVDRASNRPVPVPDAVRRVVTPLQRAA</sequence>
<comment type="caution">
    <text evidence="3">The sequence shown here is derived from an EMBL/GenBank/DDBJ whole genome shotgun (WGS) entry which is preliminary data.</text>
</comment>
<dbReference type="Proteomes" id="UP000288178">
    <property type="component" value="Unassembled WGS sequence"/>
</dbReference>
<gene>
    <name evidence="3" type="ORF">ENE75_14325</name>
</gene>
<dbReference type="PANTHER" id="PTHR31793:SF27">
    <property type="entry name" value="NOVEL THIOESTERASE SUPERFAMILY DOMAIN AND SAPOSIN A-TYPE DOMAIN CONTAINING PROTEIN (0610012H03RIK)"/>
    <property type="match status" value="1"/>
</dbReference>
<keyword evidence="4" id="KW-1185">Reference proteome</keyword>
<dbReference type="RefSeq" id="WP_128198993.1">
    <property type="nucleotide sequence ID" value="NZ_SACT01000004.1"/>
</dbReference>
<evidence type="ECO:0000256" key="2">
    <source>
        <dbReference type="ARBA" id="ARBA00022801"/>
    </source>
</evidence>
<name>A0A437JUQ1_9BURK</name>
<evidence type="ECO:0000313" key="3">
    <source>
        <dbReference type="EMBL" id="RVT50967.1"/>
    </source>
</evidence>
<protein>
    <submittedName>
        <fullName evidence="3">Acyl-CoA thioesterase</fullName>
    </submittedName>
</protein>
<accession>A0A437JUQ1</accession>
<proteinExistence type="inferred from homology"/>
<dbReference type="PANTHER" id="PTHR31793">
    <property type="entry name" value="4-HYDROXYBENZOYL-COA THIOESTERASE FAMILY MEMBER"/>
    <property type="match status" value="1"/>
</dbReference>
<dbReference type="AlphaFoldDB" id="A0A437JUQ1"/>
<dbReference type="SUPFAM" id="SSF54637">
    <property type="entry name" value="Thioesterase/thiol ester dehydrase-isomerase"/>
    <property type="match status" value="1"/>
</dbReference>
<dbReference type="OrthoDB" id="9799036at2"/>
<dbReference type="InterPro" id="IPR029069">
    <property type="entry name" value="HotDog_dom_sf"/>
</dbReference>
<dbReference type="GO" id="GO:0047617">
    <property type="term" value="F:fatty acyl-CoA hydrolase activity"/>
    <property type="evidence" value="ECO:0007669"/>
    <property type="project" value="TreeGrafter"/>
</dbReference>
<dbReference type="InterPro" id="IPR050563">
    <property type="entry name" value="4-hydroxybenzoyl-CoA_TE"/>
</dbReference>
<comment type="similarity">
    <text evidence="1">Belongs to the 4-hydroxybenzoyl-CoA thioesterase family.</text>
</comment>
<dbReference type="CDD" id="cd00586">
    <property type="entry name" value="4HBT"/>
    <property type="match status" value="1"/>
</dbReference>
<dbReference type="EMBL" id="SACT01000004">
    <property type="protein sequence ID" value="RVT50967.1"/>
    <property type="molecule type" value="Genomic_DNA"/>
</dbReference>
<reference evidence="3 4" key="1">
    <citation type="submission" date="2019-01" db="EMBL/GenBank/DDBJ databases">
        <authorList>
            <person name="Chen W.-M."/>
        </authorList>
    </citation>
    <scope>NUCLEOTIDE SEQUENCE [LARGE SCALE GENOMIC DNA]</scope>
    <source>
        <strain evidence="3 4">ICH-3</strain>
    </source>
</reference>
<dbReference type="Pfam" id="PF13279">
    <property type="entry name" value="4HBT_2"/>
    <property type="match status" value="1"/>
</dbReference>